<keyword evidence="7" id="KW-1185">Reference proteome</keyword>
<evidence type="ECO:0000256" key="5">
    <source>
        <dbReference type="ARBA" id="ARBA00022801"/>
    </source>
</evidence>
<keyword evidence="3" id="KW-0540">Nuclease</keyword>
<dbReference type="GO" id="GO:0016787">
    <property type="term" value="F:hydrolase activity"/>
    <property type="evidence" value="ECO:0007669"/>
    <property type="project" value="UniProtKB-KW"/>
</dbReference>
<comment type="caution">
    <text evidence="6">The sequence shown here is derived from an EMBL/GenBank/DDBJ whole genome shotgun (WGS) entry which is preliminary data.</text>
</comment>
<evidence type="ECO:0000313" key="6">
    <source>
        <dbReference type="EMBL" id="MBT9314000.1"/>
    </source>
</evidence>
<keyword evidence="4" id="KW-0547">Nucleotide-binding</keyword>
<sequence>MTQRDIRDYLQDILNHIAAAERFINGMTFDDFQSDEKTIFALIRALEVIGEAIKQIPPSLTEQYPDIPWRGFAGMRDKLIHVYFGVKLEILWNTAQQDLPQLQPVIQAMLAQLENED</sequence>
<evidence type="ECO:0000313" key="7">
    <source>
        <dbReference type="Proteomes" id="UP000717364"/>
    </source>
</evidence>
<reference evidence="6" key="2">
    <citation type="journal article" date="2021" name="Mar. Drugs">
        <title>Genome Reduction and Secondary Metabolism of the Marine Sponge-Associated Cyanobacterium Leptothoe.</title>
        <authorList>
            <person name="Konstantinou D."/>
            <person name="Popin R.V."/>
            <person name="Fewer D.P."/>
            <person name="Sivonen K."/>
            <person name="Gkelis S."/>
        </authorList>
    </citation>
    <scope>NUCLEOTIDE SEQUENCE</scope>
    <source>
        <strain evidence="6">TAU-MAC 1115</strain>
    </source>
</reference>
<reference evidence="6" key="1">
    <citation type="submission" date="2020-11" db="EMBL/GenBank/DDBJ databases">
        <authorList>
            <person name="Konstantinou D."/>
            <person name="Gkelis S."/>
            <person name="Popin R."/>
            <person name="Fewer D."/>
            <person name="Sivonen K."/>
        </authorList>
    </citation>
    <scope>NUCLEOTIDE SEQUENCE</scope>
    <source>
        <strain evidence="6">TAU-MAC 1115</strain>
    </source>
</reference>
<dbReference type="EMBL" id="JADOES010000002">
    <property type="protein sequence ID" value="MBT9314000.1"/>
    <property type="molecule type" value="Genomic_DNA"/>
</dbReference>
<accession>A0A947DAT0</accession>
<evidence type="ECO:0000256" key="1">
    <source>
        <dbReference type="ARBA" id="ARBA00022553"/>
    </source>
</evidence>
<dbReference type="RefSeq" id="WP_215607075.1">
    <property type="nucleotide sequence ID" value="NZ_JADOES010000002.1"/>
</dbReference>
<evidence type="ECO:0000256" key="3">
    <source>
        <dbReference type="ARBA" id="ARBA00022722"/>
    </source>
</evidence>
<dbReference type="AlphaFoldDB" id="A0A947DAT0"/>
<gene>
    <name evidence="6" type="ORF">IXB50_01000</name>
</gene>
<evidence type="ECO:0000256" key="4">
    <source>
        <dbReference type="ARBA" id="ARBA00022741"/>
    </source>
</evidence>
<keyword evidence="5" id="KW-0378">Hydrolase</keyword>
<evidence type="ECO:0000256" key="2">
    <source>
        <dbReference type="ARBA" id="ARBA00022649"/>
    </source>
</evidence>
<organism evidence="6 7">
    <name type="scientific">Leptothoe spongobia TAU-MAC 1115</name>
    <dbReference type="NCBI Taxonomy" id="1967444"/>
    <lineage>
        <taxon>Bacteria</taxon>
        <taxon>Bacillati</taxon>
        <taxon>Cyanobacteriota</taxon>
        <taxon>Cyanophyceae</taxon>
        <taxon>Nodosilineales</taxon>
        <taxon>Cymatolegaceae</taxon>
        <taxon>Leptothoe</taxon>
        <taxon>Leptothoe spongobia</taxon>
    </lineage>
</organism>
<keyword evidence="2" id="KW-1277">Toxin-antitoxin system</keyword>
<name>A0A947DAT0_9CYAN</name>
<dbReference type="GO" id="GO:0110001">
    <property type="term" value="C:toxin-antitoxin complex"/>
    <property type="evidence" value="ECO:0007669"/>
    <property type="project" value="InterPro"/>
</dbReference>
<dbReference type="PANTHER" id="PTHR34139:SF1">
    <property type="entry name" value="RNASE MJ1380-RELATED"/>
    <property type="match status" value="1"/>
</dbReference>
<dbReference type="PANTHER" id="PTHR34139">
    <property type="entry name" value="UPF0331 PROTEIN MJ0127"/>
    <property type="match status" value="1"/>
</dbReference>
<dbReference type="GO" id="GO:0000166">
    <property type="term" value="F:nucleotide binding"/>
    <property type="evidence" value="ECO:0007669"/>
    <property type="project" value="UniProtKB-KW"/>
</dbReference>
<dbReference type="InterPro" id="IPR008201">
    <property type="entry name" value="HepT-like"/>
</dbReference>
<dbReference type="Proteomes" id="UP000717364">
    <property type="component" value="Unassembled WGS sequence"/>
</dbReference>
<proteinExistence type="predicted"/>
<protein>
    <submittedName>
        <fullName evidence="6">DUF86 domain-containing protein</fullName>
    </submittedName>
</protein>
<dbReference type="Pfam" id="PF01934">
    <property type="entry name" value="HepT-like"/>
    <property type="match status" value="1"/>
</dbReference>
<dbReference type="GO" id="GO:0004540">
    <property type="term" value="F:RNA nuclease activity"/>
    <property type="evidence" value="ECO:0007669"/>
    <property type="project" value="InterPro"/>
</dbReference>
<keyword evidence="1" id="KW-0597">Phosphoprotein</keyword>
<dbReference type="InterPro" id="IPR051813">
    <property type="entry name" value="HepT_RNase_toxin"/>
</dbReference>